<reference evidence="1" key="1">
    <citation type="submission" date="2014-05" db="EMBL/GenBank/DDBJ databases">
        <authorList>
            <person name="Chronopoulou M."/>
        </authorList>
    </citation>
    <scope>NUCLEOTIDE SEQUENCE</scope>
    <source>
        <tissue evidence="1">Whole organism</tissue>
    </source>
</reference>
<dbReference type="EMBL" id="HACA01005239">
    <property type="protein sequence ID" value="CDW22600.1"/>
    <property type="molecule type" value="Transcribed_RNA"/>
</dbReference>
<evidence type="ECO:0000313" key="1">
    <source>
        <dbReference type="EMBL" id="CDW22600.1"/>
    </source>
</evidence>
<name>A0A0K2T9V6_LEPSM</name>
<proteinExistence type="predicted"/>
<protein>
    <submittedName>
        <fullName evidence="1">Uncharacterized protein</fullName>
    </submittedName>
</protein>
<sequence length="101" mass="11093">MRFTEVGFSCSFPLEVDGKCVAMDVDTEGGRLLPPRGETLLDAGYVKGTVCSQGDHAGGIKAEIRDSLVKLFKQIFAVSQGNFYKLEEALFLDPFTRQISQ</sequence>
<dbReference type="AlphaFoldDB" id="A0A0K2T9V6"/>
<accession>A0A0K2T9V6</accession>
<organism evidence="1">
    <name type="scientific">Lepeophtheirus salmonis</name>
    <name type="common">Salmon louse</name>
    <name type="synonym">Caligus salmonis</name>
    <dbReference type="NCBI Taxonomy" id="72036"/>
    <lineage>
        <taxon>Eukaryota</taxon>
        <taxon>Metazoa</taxon>
        <taxon>Ecdysozoa</taxon>
        <taxon>Arthropoda</taxon>
        <taxon>Crustacea</taxon>
        <taxon>Multicrustacea</taxon>
        <taxon>Hexanauplia</taxon>
        <taxon>Copepoda</taxon>
        <taxon>Siphonostomatoida</taxon>
        <taxon>Caligidae</taxon>
        <taxon>Lepeophtheirus</taxon>
    </lineage>
</organism>